<accession>A0A168HR53</accession>
<comment type="caution">
    <text evidence="2">The sequence shown here is derived from an EMBL/GenBank/DDBJ whole genome shotgun (WGS) entry which is preliminary data.</text>
</comment>
<keyword evidence="1" id="KW-0812">Transmembrane</keyword>
<dbReference type="Proteomes" id="UP000076967">
    <property type="component" value="Unassembled WGS sequence"/>
</dbReference>
<dbReference type="STRING" id="494026.PGLA_20345"/>
<organism evidence="2 3">
    <name type="scientific">Paenibacillus glacialis</name>
    <dbReference type="NCBI Taxonomy" id="494026"/>
    <lineage>
        <taxon>Bacteria</taxon>
        <taxon>Bacillati</taxon>
        <taxon>Bacillota</taxon>
        <taxon>Bacilli</taxon>
        <taxon>Bacillales</taxon>
        <taxon>Paenibacillaceae</taxon>
        <taxon>Paenibacillus</taxon>
    </lineage>
</organism>
<keyword evidence="1" id="KW-0472">Membrane</keyword>
<sequence>MGANVSDTVEKAIIIVAELFLFITACMFTIGGINAQEAAITTIRQATEQEERHLYTSLQVNGKETYTGAEVLQSIQQIHNLNANIRVGNQFFSKSLELEVTDVSGVNLDKIYDVSYVRDGMGIVTTIVFT</sequence>
<keyword evidence="1" id="KW-1133">Transmembrane helix</keyword>
<reference evidence="2 3" key="1">
    <citation type="submission" date="2016-03" db="EMBL/GenBank/DDBJ databases">
        <title>Draft genome sequence of Paenibacillus glacialis DSM 22343.</title>
        <authorList>
            <person name="Shin S.-K."/>
            <person name="Yi H."/>
        </authorList>
    </citation>
    <scope>NUCLEOTIDE SEQUENCE [LARGE SCALE GENOMIC DNA]</scope>
    <source>
        <strain evidence="2 3">DSM 22343</strain>
    </source>
</reference>
<evidence type="ECO:0000313" key="3">
    <source>
        <dbReference type="Proteomes" id="UP000076967"/>
    </source>
</evidence>
<protein>
    <submittedName>
        <fullName evidence="2">Uncharacterized protein</fullName>
    </submittedName>
</protein>
<keyword evidence="3" id="KW-1185">Reference proteome</keyword>
<dbReference type="AlphaFoldDB" id="A0A168HR53"/>
<gene>
    <name evidence="2" type="ORF">PGLA_20345</name>
</gene>
<evidence type="ECO:0000313" key="2">
    <source>
        <dbReference type="EMBL" id="OAB38444.1"/>
    </source>
</evidence>
<proteinExistence type="predicted"/>
<feature type="transmembrane region" description="Helical" evidence="1">
    <location>
        <begin position="12"/>
        <end position="35"/>
    </location>
</feature>
<dbReference type="EMBL" id="LVJH01000048">
    <property type="protein sequence ID" value="OAB38444.1"/>
    <property type="molecule type" value="Genomic_DNA"/>
</dbReference>
<evidence type="ECO:0000256" key="1">
    <source>
        <dbReference type="SAM" id="Phobius"/>
    </source>
</evidence>
<name>A0A168HR53_9BACL</name>